<evidence type="ECO:0000256" key="1">
    <source>
        <dbReference type="SAM" id="MobiDB-lite"/>
    </source>
</evidence>
<proteinExistence type="predicted"/>
<evidence type="ECO:0000313" key="3">
    <source>
        <dbReference type="EMBL" id="CAE7031966.1"/>
    </source>
</evidence>
<gene>
    <name evidence="3" type="ORF">SNAT2548_LOCUS3846</name>
</gene>
<accession>A0A812IE17</accession>
<keyword evidence="4" id="KW-1185">Reference proteome</keyword>
<name>A0A812IE17_9DINO</name>
<feature type="region of interest" description="Disordered" evidence="1">
    <location>
        <begin position="614"/>
        <end position="653"/>
    </location>
</feature>
<feature type="chain" id="PRO_5032632295" description="WWE domain-containing protein" evidence="2">
    <location>
        <begin position="16"/>
        <end position="751"/>
    </location>
</feature>
<feature type="signal peptide" evidence="2">
    <location>
        <begin position="1"/>
        <end position="15"/>
    </location>
</feature>
<dbReference type="Proteomes" id="UP000604046">
    <property type="component" value="Unassembled WGS sequence"/>
</dbReference>
<evidence type="ECO:0008006" key="5">
    <source>
        <dbReference type="Google" id="ProtNLM"/>
    </source>
</evidence>
<reference evidence="3" key="1">
    <citation type="submission" date="2021-02" db="EMBL/GenBank/DDBJ databases">
        <authorList>
            <person name="Dougan E. K."/>
            <person name="Rhodes N."/>
            <person name="Thang M."/>
            <person name="Chan C."/>
        </authorList>
    </citation>
    <scope>NUCLEOTIDE SEQUENCE</scope>
</reference>
<keyword evidence="2" id="KW-0732">Signal</keyword>
<comment type="caution">
    <text evidence="3">The sequence shown here is derived from an EMBL/GenBank/DDBJ whole genome shotgun (WGS) entry which is preliminary data.</text>
</comment>
<dbReference type="OrthoDB" id="409077at2759"/>
<dbReference type="AlphaFoldDB" id="A0A812IE17"/>
<evidence type="ECO:0000313" key="4">
    <source>
        <dbReference type="Proteomes" id="UP000604046"/>
    </source>
</evidence>
<sequence length="751" mass="84251">MRRALLFLILQGAAAKPRKLFEIGSKDKEVGLDPFYEGNMEPWGVVCIGYVKQDSPNHRLLEKLGANTEEDKELWDLQMPMAAVIDWEEEESLQIVRRNYAAKLWDMLQQPPMDAAPVTFPGKGGKKWKEKEVRAWLLEHAFPTINYRVPGYQGKQNPFPFDKYFGKSNTGGVGLVFVKIKDINDFGPQFRAIRYMRPHMEKLYGKIRFAVVEKTAKTKEMREALKVGLNESLESELVLFSDLEGLGDRAPVGNHFHGNPRKYRLTDLSEESVNSFFEAYYDGKLPTYWASLDEAGKAPKDGELASFTFDEQVYQAPKKMGTFVAYFNNASVGCADCERGIRLNVAGTEAAQCRVVAMAAIEGEWLIKLERGWSTWVVGEQPFRGSPETFRYMFGKTEFQVEFQNETEGTSTNLSTGKSRPLCFVAKGQAPPSDEEAVQPPQPQTQTLISEDRPMQTTKVDSNLPTCCYLATSGTQSYEGEFQWLIELEKGWSPWMPGNEPFDGNTDEPLRYTLGRYDFEVHFEDESHGTQTNLTSGKVRRIQRLRKGEAVPAWEGTGIRRRPANAGAAAIAQAPAESAAMAAQSNRAVRRTAGYPAASATSAPVKGAQKFALRTSKPAAAARPQVSEAAHKATTVPSASKAPTTTAGGNVPRFMRPLKSKAWRLVQKEVRLTKRLRERVRLLALDQSRNEHGEQLVPGRLAQPLVVYYPPGTAAQRKKRRRVMHKMSESFTKDSILEVRKEWELQALQSI</sequence>
<evidence type="ECO:0000256" key="2">
    <source>
        <dbReference type="SAM" id="SignalP"/>
    </source>
</evidence>
<organism evidence="3 4">
    <name type="scientific">Symbiodinium natans</name>
    <dbReference type="NCBI Taxonomy" id="878477"/>
    <lineage>
        <taxon>Eukaryota</taxon>
        <taxon>Sar</taxon>
        <taxon>Alveolata</taxon>
        <taxon>Dinophyceae</taxon>
        <taxon>Suessiales</taxon>
        <taxon>Symbiodiniaceae</taxon>
        <taxon>Symbiodinium</taxon>
    </lineage>
</organism>
<dbReference type="EMBL" id="CAJNDS010000236">
    <property type="protein sequence ID" value="CAE7031966.1"/>
    <property type="molecule type" value="Genomic_DNA"/>
</dbReference>
<feature type="compositionally biased region" description="Polar residues" evidence="1">
    <location>
        <begin position="635"/>
        <end position="648"/>
    </location>
</feature>
<protein>
    <recommendedName>
        <fullName evidence="5">WWE domain-containing protein</fullName>
    </recommendedName>
</protein>